<dbReference type="AlphaFoldDB" id="A0A640SXI8"/>
<feature type="chain" id="PRO_5038339168" description="ABC3 transporter permease C-terminal domain-containing protein" evidence="7">
    <location>
        <begin position="20"/>
        <end position="172"/>
    </location>
</feature>
<evidence type="ECO:0000256" key="2">
    <source>
        <dbReference type="ARBA" id="ARBA00022475"/>
    </source>
</evidence>
<dbReference type="InterPro" id="IPR003838">
    <property type="entry name" value="ABC3_permease_C"/>
</dbReference>
<proteinExistence type="predicted"/>
<keyword evidence="3 6" id="KW-0812">Transmembrane</keyword>
<evidence type="ECO:0000256" key="6">
    <source>
        <dbReference type="SAM" id="Phobius"/>
    </source>
</evidence>
<name>A0A640SXI8_9ACTN</name>
<keyword evidence="10" id="KW-1185">Reference proteome</keyword>
<evidence type="ECO:0000313" key="9">
    <source>
        <dbReference type="EMBL" id="GFE15690.1"/>
    </source>
</evidence>
<feature type="signal peptide" evidence="7">
    <location>
        <begin position="1"/>
        <end position="19"/>
    </location>
</feature>
<feature type="transmembrane region" description="Helical" evidence="6">
    <location>
        <begin position="135"/>
        <end position="154"/>
    </location>
</feature>
<evidence type="ECO:0000256" key="4">
    <source>
        <dbReference type="ARBA" id="ARBA00022989"/>
    </source>
</evidence>
<sequence length="172" mass="16683">MARLAAVFAGAGAAAGAVAAALAAAVPGARVETSPAPVRVAAEAQALTEVVTMAAVSVIGGFTVIAVLSTLSLIAFGRRPELRLLRLAGAGRRTLRLEAAAMALTGLAVGAAVATVPLLAFSLGVARTVPYLPPVPAVVLVAVVAATTGAGTLLPARAVLRGRYPGSGATGG</sequence>
<feature type="domain" description="ABC3 transporter permease C-terminal" evidence="8">
    <location>
        <begin position="57"/>
        <end position="161"/>
    </location>
</feature>
<keyword evidence="5 6" id="KW-0472">Membrane</keyword>
<accession>A0A640SXI8</accession>
<comment type="subcellular location">
    <subcellularLocation>
        <location evidence="1">Cell membrane</location>
        <topology evidence="1">Multi-pass membrane protein</topology>
    </subcellularLocation>
</comment>
<keyword evidence="7" id="KW-0732">Signal</keyword>
<feature type="transmembrane region" description="Helical" evidence="6">
    <location>
        <begin position="53"/>
        <end position="76"/>
    </location>
</feature>
<gene>
    <name evidence="9" type="ORF">Sgleb_37370</name>
</gene>
<evidence type="ECO:0000256" key="5">
    <source>
        <dbReference type="ARBA" id="ARBA00023136"/>
    </source>
</evidence>
<protein>
    <recommendedName>
        <fullName evidence="8">ABC3 transporter permease C-terminal domain-containing protein</fullName>
    </recommendedName>
</protein>
<evidence type="ECO:0000313" key="10">
    <source>
        <dbReference type="Proteomes" id="UP000430079"/>
    </source>
</evidence>
<reference evidence="9 10" key="1">
    <citation type="submission" date="2019-12" db="EMBL/GenBank/DDBJ databases">
        <title>Whole genome shotgun sequence of Streptomyces hygroscopicus subsp. glebosus NBRC 13786.</title>
        <authorList>
            <person name="Ichikawa N."/>
            <person name="Kimura A."/>
            <person name="Kitahashi Y."/>
            <person name="Komaki H."/>
            <person name="Tamura T."/>
        </authorList>
    </citation>
    <scope>NUCLEOTIDE SEQUENCE [LARGE SCALE GENOMIC DNA]</scope>
    <source>
        <strain evidence="9 10">NBRC 13786</strain>
    </source>
</reference>
<keyword evidence="4 6" id="KW-1133">Transmembrane helix</keyword>
<organism evidence="9 10">
    <name type="scientific">Streptomyces glebosus</name>
    <dbReference type="NCBI Taxonomy" id="249580"/>
    <lineage>
        <taxon>Bacteria</taxon>
        <taxon>Bacillati</taxon>
        <taxon>Actinomycetota</taxon>
        <taxon>Actinomycetes</taxon>
        <taxon>Kitasatosporales</taxon>
        <taxon>Streptomycetaceae</taxon>
        <taxon>Streptomyces</taxon>
    </lineage>
</organism>
<evidence type="ECO:0000256" key="3">
    <source>
        <dbReference type="ARBA" id="ARBA00022692"/>
    </source>
</evidence>
<evidence type="ECO:0000259" key="8">
    <source>
        <dbReference type="Pfam" id="PF02687"/>
    </source>
</evidence>
<keyword evidence="2" id="KW-1003">Cell membrane</keyword>
<comment type="caution">
    <text evidence="9">The sequence shown here is derived from an EMBL/GenBank/DDBJ whole genome shotgun (WGS) entry which is preliminary data.</text>
</comment>
<dbReference type="Pfam" id="PF02687">
    <property type="entry name" value="FtsX"/>
    <property type="match status" value="1"/>
</dbReference>
<evidence type="ECO:0000256" key="7">
    <source>
        <dbReference type="SAM" id="SignalP"/>
    </source>
</evidence>
<feature type="transmembrane region" description="Helical" evidence="6">
    <location>
        <begin position="97"/>
        <end position="123"/>
    </location>
</feature>
<dbReference type="Proteomes" id="UP000430079">
    <property type="component" value="Unassembled WGS sequence"/>
</dbReference>
<dbReference type="EMBL" id="BLIO01000001">
    <property type="protein sequence ID" value="GFE15690.1"/>
    <property type="molecule type" value="Genomic_DNA"/>
</dbReference>
<evidence type="ECO:0000256" key="1">
    <source>
        <dbReference type="ARBA" id="ARBA00004651"/>
    </source>
</evidence>